<feature type="non-terminal residue" evidence="11">
    <location>
        <position position="1"/>
    </location>
</feature>
<dbReference type="OrthoDB" id="1688907at2759"/>
<organism evidence="11 12">
    <name type="scientific">Metarhizium anisopliae (strain ARSEF 549)</name>
    <dbReference type="NCBI Taxonomy" id="3151832"/>
    <lineage>
        <taxon>Eukaryota</taxon>
        <taxon>Fungi</taxon>
        <taxon>Dikarya</taxon>
        <taxon>Ascomycota</taxon>
        <taxon>Pezizomycotina</taxon>
        <taxon>Sordariomycetes</taxon>
        <taxon>Hypocreomycetidae</taxon>
        <taxon>Hypocreales</taxon>
        <taxon>Clavicipitaceae</taxon>
        <taxon>Metarhizium</taxon>
    </lineage>
</organism>
<dbReference type="GO" id="GO:0005737">
    <property type="term" value="C:cytoplasm"/>
    <property type="evidence" value="ECO:0007669"/>
    <property type="project" value="TreeGrafter"/>
</dbReference>
<dbReference type="NCBIfam" id="TIGR00032">
    <property type="entry name" value="argG"/>
    <property type="match status" value="1"/>
</dbReference>
<keyword evidence="7" id="KW-0067">ATP-binding</keyword>
<keyword evidence="6" id="KW-0547">Nucleotide-binding</keyword>
<proteinExistence type="predicted"/>
<dbReference type="InterPro" id="IPR048268">
    <property type="entry name" value="Arginosuc_syn_C"/>
</dbReference>
<evidence type="ECO:0000256" key="2">
    <source>
        <dbReference type="ARBA" id="ARBA00012286"/>
    </source>
</evidence>
<evidence type="ECO:0000259" key="9">
    <source>
        <dbReference type="Pfam" id="PF00764"/>
    </source>
</evidence>
<evidence type="ECO:0000259" key="10">
    <source>
        <dbReference type="Pfam" id="PF20979"/>
    </source>
</evidence>
<feature type="domain" description="Arginosuccinate synthase-like N-terminal" evidence="9">
    <location>
        <begin position="5"/>
        <end position="126"/>
    </location>
</feature>
<gene>
    <name evidence="11" type="ORF">MAN_09275</name>
</gene>
<dbReference type="PANTHER" id="PTHR11587:SF2">
    <property type="entry name" value="ARGININOSUCCINATE SYNTHASE"/>
    <property type="match status" value="1"/>
</dbReference>
<dbReference type="InterPro" id="IPR048267">
    <property type="entry name" value="Arginosuc_syn_N"/>
</dbReference>
<dbReference type="GO" id="GO:0004055">
    <property type="term" value="F:argininosuccinate synthase activity"/>
    <property type="evidence" value="ECO:0007669"/>
    <property type="project" value="UniProtKB-EC"/>
</dbReference>
<evidence type="ECO:0000256" key="3">
    <source>
        <dbReference type="ARBA" id="ARBA00022571"/>
    </source>
</evidence>
<evidence type="ECO:0000256" key="1">
    <source>
        <dbReference type="ARBA" id="ARBA00004967"/>
    </source>
</evidence>
<dbReference type="InterPro" id="IPR014729">
    <property type="entry name" value="Rossmann-like_a/b/a_fold"/>
</dbReference>
<dbReference type="GO" id="GO:0005524">
    <property type="term" value="F:ATP binding"/>
    <property type="evidence" value="ECO:0007669"/>
    <property type="project" value="UniProtKB-KW"/>
</dbReference>
<keyword evidence="3" id="KW-0055">Arginine biosynthesis</keyword>
<evidence type="ECO:0000313" key="12">
    <source>
        <dbReference type="Proteomes" id="UP000031186"/>
    </source>
</evidence>
<evidence type="ECO:0000256" key="6">
    <source>
        <dbReference type="ARBA" id="ARBA00022741"/>
    </source>
</evidence>
<dbReference type="HOGENOM" id="CLU_032784_4_2_1"/>
<comment type="caution">
    <text evidence="11">The sequence shown here is derived from an EMBL/GenBank/DDBJ whole genome shotgun (WGS) entry which is preliminary data.</text>
</comment>
<keyword evidence="5" id="KW-0028">Amino-acid biosynthesis</keyword>
<dbReference type="SUPFAM" id="SSF52402">
    <property type="entry name" value="Adenine nucleotide alpha hydrolases-like"/>
    <property type="match status" value="1"/>
</dbReference>
<dbReference type="EMBL" id="AZNF01000016">
    <property type="protein sequence ID" value="KID60991.1"/>
    <property type="molecule type" value="Genomic_DNA"/>
</dbReference>
<feature type="domain" description="Arginosuccinate synthase C-terminal" evidence="10">
    <location>
        <begin position="162"/>
        <end position="377"/>
    </location>
</feature>
<dbReference type="Gene3D" id="3.90.1260.10">
    <property type="entry name" value="Argininosuccinate synthetase, chain A, domain 2"/>
    <property type="match status" value="1"/>
</dbReference>
<evidence type="ECO:0000256" key="5">
    <source>
        <dbReference type="ARBA" id="ARBA00022605"/>
    </source>
</evidence>
<dbReference type="UniPathway" id="UPA00068">
    <property type="reaction ID" value="UER00113"/>
</dbReference>
<comment type="pathway">
    <text evidence="1">Amino-acid biosynthesis; L-arginine biosynthesis; L-arginine from L-ornithine and carbamoyl phosphate: step 2/3.</text>
</comment>
<dbReference type="GO" id="GO:0000053">
    <property type="term" value="P:argininosuccinate metabolic process"/>
    <property type="evidence" value="ECO:0007669"/>
    <property type="project" value="TreeGrafter"/>
</dbReference>
<dbReference type="Pfam" id="PF20979">
    <property type="entry name" value="Arginosuc_syn_C"/>
    <property type="match status" value="1"/>
</dbReference>
<keyword evidence="12" id="KW-1185">Reference proteome</keyword>
<dbReference type="SUPFAM" id="SSF69864">
    <property type="entry name" value="Argininosuccinate synthetase, C-terminal domain"/>
    <property type="match status" value="1"/>
</dbReference>
<protein>
    <recommendedName>
        <fullName evidence="2">argininosuccinate synthase</fullName>
        <ecNumber evidence="2">6.3.4.5</ecNumber>
    </recommendedName>
    <alternativeName>
        <fullName evidence="8">Citrulline--aspartate ligase</fullName>
    </alternativeName>
</protein>
<dbReference type="Pfam" id="PF00764">
    <property type="entry name" value="Arginosuc_synth"/>
    <property type="match status" value="1"/>
</dbReference>
<dbReference type="InterPro" id="IPR023434">
    <property type="entry name" value="Arginosuc_synth_type_1_subfam"/>
</dbReference>
<sequence>MSKGRVCLAYSGGLDTSTILVWLLQQGYQVVCYLGDVGQDEDFAAVEAKALKLGAEAFVCENLQRELVDDVVSRAIMCNAIFEDQYLLGTALARPIIARSMIRVAEKHNCAYLSHGATGKGPGSIRGWSPPVILCALMGRNDLLKFAAENNIPVSSTPKAPWSMDENIIHTSYEAGILEDPDHTPPKELWMRTKDPQDAPNEPTEFSVHFEKGLISKVVVGDKEVTDSVESLKLATRMALDELISWRTLTSALYHSTPGLTLARLAHLSLEGLVMDGRVRELRDQFSSITWSRLIYNGMYFSPEREFVENSVVFCQHNVTGVVRLSAYKGHAYVLGRSSNASNLYSEQDASMDSLEGFSPMDTTGFIAIQAIRLKKYGEQKIKDGQPLSKS</sequence>
<name>A0A0B4F537_METAF</name>
<dbReference type="GO" id="GO:0000050">
    <property type="term" value="P:urea cycle"/>
    <property type="evidence" value="ECO:0007669"/>
    <property type="project" value="TreeGrafter"/>
</dbReference>
<dbReference type="Gene3D" id="3.40.50.620">
    <property type="entry name" value="HUPs"/>
    <property type="match status" value="1"/>
</dbReference>
<dbReference type="VEuPathDB" id="FungiDB:MAN_09275"/>
<evidence type="ECO:0000256" key="4">
    <source>
        <dbReference type="ARBA" id="ARBA00022598"/>
    </source>
</evidence>
<reference evidence="11 12" key="1">
    <citation type="journal article" date="2014" name="Proc. Natl. Acad. Sci. U.S.A.">
        <title>Trajectory and genomic determinants of fungal-pathogen speciation and host adaptation.</title>
        <authorList>
            <person name="Hu X."/>
            <person name="Xiao G."/>
            <person name="Zheng P."/>
            <person name="Shang Y."/>
            <person name="Su Y."/>
            <person name="Zhang X."/>
            <person name="Liu X."/>
            <person name="Zhan S."/>
            <person name="St Leger R.J."/>
            <person name="Wang C."/>
        </authorList>
    </citation>
    <scope>NUCLEOTIDE SEQUENCE [LARGE SCALE GENOMIC DNA]</scope>
    <source>
        <strain evidence="11 12">ARSEF 549</strain>
    </source>
</reference>
<dbReference type="Proteomes" id="UP000031186">
    <property type="component" value="Unassembled WGS sequence"/>
</dbReference>
<dbReference type="InterPro" id="IPR018223">
    <property type="entry name" value="Arginosuc_synth_CS"/>
</dbReference>
<dbReference type="GO" id="GO:0006526">
    <property type="term" value="P:L-arginine biosynthetic process"/>
    <property type="evidence" value="ECO:0007669"/>
    <property type="project" value="UniProtKB-UniPathway"/>
</dbReference>
<dbReference type="FunFam" id="3.40.50.620:FF:000019">
    <property type="entry name" value="Argininosuccinate synthase"/>
    <property type="match status" value="1"/>
</dbReference>
<dbReference type="CDD" id="cd01999">
    <property type="entry name" value="ASS"/>
    <property type="match status" value="1"/>
</dbReference>
<dbReference type="PANTHER" id="PTHR11587">
    <property type="entry name" value="ARGININOSUCCINATE SYNTHASE"/>
    <property type="match status" value="1"/>
</dbReference>
<dbReference type="PROSITE" id="PS00564">
    <property type="entry name" value="ARGININOSUCCIN_SYN_1"/>
    <property type="match status" value="1"/>
</dbReference>
<dbReference type="InterPro" id="IPR001518">
    <property type="entry name" value="Arginosuc_synth"/>
</dbReference>
<evidence type="ECO:0000256" key="8">
    <source>
        <dbReference type="ARBA" id="ARBA00029916"/>
    </source>
</evidence>
<dbReference type="EC" id="6.3.4.5" evidence="2"/>
<evidence type="ECO:0000256" key="7">
    <source>
        <dbReference type="ARBA" id="ARBA00022840"/>
    </source>
</evidence>
<dbReference type="AlphaFoldDB" id="A0A0B4F537"/>
<dbReference type="InterPro" id="IPR024074">
    <property type="entry name" value="AS_cat/multimer_dom_body"/>
</dbReference>
<keyword evidence="4" id="KW-0436">Ligase</keyword>
<accession>A0A0B4F537</accession>
<evidence type="ECO:0000313" key="11">
    <source>
        <dbReference type="EMBL" id="KID60991.1"/>
    </source>
</evidence>